<dbReference type="Proteomes" id="UP000642468">
    <property type="component" value="Unassembled WGS sequence"/>
</dbReference>
<evidence type="ECO:0000256" key="1">
    <source>
        <dbReference type="ARBA" id="ARBA00000085"/>
    </source>
</evidence>
<dbReference type="PROSITE" id="PS50109">
    <property type="entry name" value="HIS_KIN"/>
    <property type="match status" value="1"/>
</dbReference>
<dbReference type="SMART" id="SM00387">
    <property type="entry name" value="HATPase_c"/>
    <property type="match status" value="1"/>
</dbReference>
<feature type="domain" description="Histidine kinase" evidence="9">
    <location>
        <begin position="430"/>
        <end position="653"/>
    </location>
</feature>
<evidence type="ECO:0000256" key="3">
    <source>
        <dbReference type="ARBA" id="ARBA00022679"/>
    </source>
</evidence>
<dbReference type="PRINTS" id="PR00344">
    <property type="entry name" value="BCTRLSENSOR"/>
</dbReference>
<accession>A0ABR8JHI9</accession>
<dbReference type="InterPro" id="IPR036097">
    <property type="entry name" value="HisK_dim/P_sf"/>
</dbReference>
<evidence type="ECO:0000256" key="4">
    <source>
        <dbReference type="ARBA" id="ARBA00022777"/>
    </source>
</evidence>
<keyword evidence="7" id="KW-1133">Transmembrane helix</keyword>
<feature type="signal peptide" evidence="8">
    <location>
        <begin position="1"/>
        <end position="21"/>
    </location>
</feature>
<dbReference type="InterPro" id="IPR005467">
    <property type="entry name" value="His_kinase_dom"/>
</dbReference>
<protein>
    <recommendedName>
        <fullName evidence="2">histidine kinase</fullName>
        <ecNumber evidence="2">2.7.13.3</ecNumber>
    </recommendedName>
</protein>
<comment type="catalytic activity">
    <reaction evidence="1">
        <text>ATP + protein L-histidine = ADP + protein N-phospho-L-histidine.</text>
        <dbReference type="EC" id="2.7.13.3"/>
    </reaction>
</comment>
<dbReference type="SUPFAM" id="SSF47384">
    <property type="entry name" value="Homodimeric domain of signal transducing histidine kinase"/>
    <property type="match status" value="1"/>
</dbReference>
<dbReference type="PANTHER" id="PTHR43711:SF29">
    <property type="entry name" value="HISTIDINE KINASE"/>
    <property type="match status" value="1"/>
</dbReference>
<dbReference type="InterPro" id="IPR011990">
    <property type="entry name" value="TPR-like_helical_dom_sf"/>
</dbReference>
<evidence type="ECO:0000313" key="11">
    <source>
        <dbReference type="Proteomes" id="UP000642468"/>
    </source>
</evidence>
<keyword evidence="3" id="KW-0808">Transferase</keyword>
<keyword evidence="5" id="KW-0902">Two-component regulatory system</keyword>
<dbReference type="Pfam" id="PF02518">
    <property type="entry name" value="HATPase_c"/>
    <property type="match status" value="1"/>
</dbReference>
<dbReference type="Gene3D" id="1.25.40.10">
    <property type="entry name" value="Tetratricopeptide repeat domain"/>
    <property type="match status" value="1"/>
</dbReference>
<dbReference type="EMBL" id="JACWZZ010000002">
    <property type="protein sequence ID" value="MBD2715068.1"/>
    <property type="molecule type" value="Genomic_DNA"/>
</dbReference>
<gene>
    <name evidence="10" type="ORF">IC231_08470</name>
</gene>
<name>A0ABR8JHI9_9BACT</name>
<evidence type="ECO:0000259" key="9">
    <source>
        <dbReference type="PROSITE" id="PS50109"/>
    </source>
</evidence>
<organism evidence="10 11">
    <name type="scientific">Hymenobacter duratus</name>
    <dbReference type="NCBI Taxonomy" id="2771356"/>
    <lineage>
        <taxon>Bacteria</taxon>
        <taxon>Pseudomonadati</taxon>
        <taxon>Bacteroidota</taxon>
        <taxon>Cytophagia</taxon>
        <taxon>Cytophagales</taxon>
        <taxon>Hymenobacteraceae</taxon>
        <taxon>Hymenobacter</taxon>
    </lineage>
</organism>
<evidence type="ECO:0000256" key="5">
    <source>
        <dbReference type="ARBA" id="ARBA00023012"/>
    </source>
</evidence>
<dbReference type="GO" id="GO:0016301">
    <property type="term" value="F:kinase activity"/>
    <property type="evidence" value="ECO:0007669"/>
    <property type="project" value="UniProtKB-KW"/>
</dbReference>
<evidence type="ECO:0000256" key="2">
    <source>
        <dbReference type="ARBA" id="ARBA00012438"/>
    </source>
</evidence>
<dbReference type="InterPro" id="IPR003594">
    <property type="entry name" value="HATPase_dom"/>
</dbReference>
<feature type="chain" id="PRO_5046657700" description="histidine kinase" evidence="8">
    <location>
        <begin position="22"/>
        <end position="678"/>
    </location>
</feature>
<dbReference type="InterPro" id="IPR019734">
    <property type="entry name" value="TPR_rpt"/>
</dbReference>
<evidence type="ECO:0000256" key="8">
    <source>
        <dbReference type="SAM" id="SignalP"/>
    </source>
</evidence>
<keyword evidence="7" id="KW-0812">Transmembrane</keyword>
<evidence type="ECO:0000256" key="6">
    <source>
        <dbReference type="SAM" id="MobiDB-lite"/>
    </source>
</evidence>
<dbReference type="InterPro" id="IPR050736">
    <property type="entry name" value="Sensor_HK_Regulatory"/>
</dbReference>
<dbReference type="SMART" id="SM00028">
    <property type="entry name" value="TPR"/>
    <property type="match status" value="4"/>
</dbReference>
<comment type="caution">
    <text evidence="10">The sequence shown here is derived from an EMBL/GenBank/DDBJ whole genome shotgun (WGS) entry which is preliminary data.</text>
</comment>
<feature type="region of interest" description="Disordered" evidence="6">
    <location>
        <begin position="654"/>
        <end position="678"/>
    </location>
</feature>
<dbReference type="RefSeq" id="WP_190784105.1">
    <property type="nucleotide sequence ID" value="NZ_JACWZZ010000002.1"/>
</dbReference>
<keyword evidence="11" id="KW-1185">Reference proteome</keyword>
<dbReference type="InterPro" id="IPR004358">
    <property type="entry name" value="Sig_transdc_His_kin-like_C"/>
</dbReference>
<dbReference type="PANTHER" id="PTHR43711">
    <property type="entry name" value="TWO-COMPONENT HISTIDINE KINASE"/>
    <property type="match status" value="1"/>
</dbReference>
<keyword evidence="4 10" id="KW-0418">Kinase</keyword>
<proteinExistence type="predicted"/>
<dbReference type="SUPFAM" id="SSF48452">
    <property type="entry name" value="TPR-like"/>
    <property type="match status" value="2"/>
</dbReference>
<dbReference type="Gene3D" id="1.10.287.130">
    <property type="match status" value="1"/>
</dbReference>
<evidence type="ECO:0000313" key="10">
    <source>
        <dbReference type="EMBL" id="MBD2715068.1"/>
    </source>
</evidence>
<keyword evidence="7" id="KW-0472">Membrane</keyword>
<dbReference type="Gene3D" id="3.30.565.10">
    <property type="entry name" value="Histidine kinase-like ATPase, C-terminal domain"/>
    <property type="match status" value="1"/>
</dbReference>
<sequence length="678" mass="75305">MTIRLLLLLVLGWLLPGALSAQNAHPTVIDSLKRRLAAAPANDTLRVYLLDELCWNLSRSDLPKARSYAEEGIALAQRIGYTRGEARCHQDLGTCLSFVGAADEALKHHFLALRLFRKLGMKKAMGYAYNGIANCHNLRQDFTTAESFYLKALVLAEQRRDSADEALFLSSLADLTWQHNQLGRASRYIRRALALYTALNNLPGQANSLYTLGNVHLQQEHPDSARASLREALVLYQMLGDDYGISGTYSNLSAVMLKLRQPRQALTNSQLGLRYARRVGSPDRVQNAYQQLSDAYARLGQYQMAYQMQQRFQHLRDSLMTEANTRAMASLQSRYDAHERESRIRLLTQQQRVTRLRAERDEQRVRLLGVIVGGLLLLVVAGSVLYGQLLRGREALAARNQLIADKNTALERAAHELQALAESKARLYAIIAHDLRGPITAFAGVAQLINFYQRTNDQDSLHHLPAMVHDSAQNLNSLLDNLLNWAASQTGELRCQPERIPVRELLAECYELFQTSAHANQVQLQFEADPDLLLYADRNMVRTILRNLVSNALKFTPANGTVRLHADIDTTDPTQIHLAVTDTGPGLQASQMQQIMHPESARMRAAGLNRTTQGTGLGLQLCRTFSEFHGGSLGMRNSAEGGTEVWVTLPSAGMRTTAGTPSQPQPDAAHAKAAYTAA</sequence>
<dbReference type="EC" id="2.7.13.3" evidence="2"/>
<dbReference type="InterPro" id="IPR036890">
    <property type="entry name" value="HATPase_C_sf"/>
</dbReference>
<reference evidence="10 11" key="1">
    <citation type="submission" date="2020-09" db="EMBL/GenBank/DDBJ databases">
        <authorList>
            <person name="Kim M.K."/>
        </authorList>
    </citation>
    <scope>NUCLEOTIDE SEQUENCE [LARGE SCALE GENOMIC DNA]</scope>
    <source>
        <strain evidence="10 11">BT646</strain>
    </source>
</reference>
<feature type="transmembrane region" description="Helical" evidence="7">
    <location>
        <begin position="367"/>
        <end position="386"/>
    </location>
</feature>
<keyword evidence="8" id="KW-0732">Signal</keyword>
<evidence type="ECO:0000256" key="7">
    <source>
        <dbReference type="SAM" id="Phobius"/>
    </source>
</evidence>
<dbReference type="SUPFAM" id="SSF55874">
    <property type="entry name" value="ATPase domain of HSP90 chaperone/DNA topoisomerase II/histidine kinase"/>
    <property type="match status" value="1"/>
</dbReference>